<dbReference type="AlphaFoldDB" id="A0A0G1U5D3"/>
<evidence type="ECO:0000259" key="4">
    <source>
        <dbReference type="PROSITE" id="PS51192"/>
    </source>
</evidence>
<dbReference type="PROSITE" id="PS51194">
    <property type="entry name" value="HELICASE_CTER"/>
    <property type="match status" value="1"/>
</dbReference>
<dbReference type="GO" id="GO:0008270">
    <property type="term" value="F:zinc ion binding"/>
    <property type="evidence" value="ECO:0007669"/>
    <property type="project" value="UniProtKB-KW"/>
</dbReference>
<feature type="domain" description="Helicase ATP-binding" evidence="4">
    <location>
        <begin position="688"/>
        <end position="849"/>
    </location>
</feature>
<evidence type="ECO:0000256" key="1">
    <source>
        <dbReference type="ARBA" id="ARBA00022801"/>
    </source>
</evidence>
<dbReference type="CDD" id="cd18793">
    <property type="entry name" value="SF2_C_SNF"/>
    <property type="match status" value="1"/>
</dbReference>
<dbReference type="SMART" id="SM00487">
    <property type="entry name" value="DEXDc"/>
    <property type="match status" value="1"/>
</dbReference>
<keyword evidence="1" id="KW-0378">Hydrolase</keyword>
<proteinExistence type="predicted"/>
<name>A0A0G1U5D3_9BACT</name>
<dbReference type="SMART" id="SM00490">
    <property type="entry name" value="HELICc"/>
    <property type="match status" value="1"/>
</dbReference>
<dbReference type="InterPro" id="IPR014001">
    <property type="entry name" value="Helicase_ATP-bd"/>
</dbReference>
<protein>
    <submittedName>
        <fullName evidence="6">SNF2-related protein</fullName>
    </submittedName>
</protein>
<dbReference type="InterPro" id="IPR001650">
    <property type="entry name" value="Helicase_C-like"/>
</dbReference>
<dbReference type="InterPro" id="IPR049730">
    <property type="entry name" value="SNF2/RAD54-like_C"/>
</dbReference>
<comment type="caution">
    <text evidence="6">The sequence shown here is derived from an EMBL/GenBank/DDBJ whole genome shotgun (WGS) entry which is preliminary data.</text>
</comment>
<evidence type="ECO:0000313" key="6">
    <source>
        <dbReference type="EMBL" id="KKU89254.1"/>
    </source>
</evidence>
<dbReference type="InterPro" id="IPR000330">
    <property type="entry name" value="SNF2_N"/>
</dbReference>
<dbReference type="PROSITE" id="PS51192">
    <property type="entry name" value="HELICASE_ATP_BIND_1"/>
    <property type="match status" value="1"/>
</dbReference>
<dbReference type="Gene3D" id="3.40.50.300">
    <property type="entry name" value="P-loop containing nucleotide triphosphate hydrolases"/>
    <property type="match status" value="1"/>
</dbReference>
<dbReference type="EMBL" id="LCPB01000017">
    <property type="protein sequence ID" value="KKU89254.1"/>
    <property type="molecule type" value="Genomic_DNA"/>
</dbReference>
<dbReference type="Gene3D" id="3.40.50.10810">
    <property type="entry name" value="Tandem AAA-ATPase domain"/>
    <property type="match status" value="1"/>
</dbReference>
<dbReference type="PROSITE" id="PS50966">
    <property type="entry name" value="ZF_SWIM"/>
    <property type="match status" value="1"/>
</dbReference>
<dbReference type="Proteomes" id="UP000033882">
    <property type="component" value="Unassembled WGS sequence"/>
</dbReference>
<sequence length="1139" mass="130005">MDVPYRTKESIRGEIRKLVDPGVYARGFNYYRDGLVGEIELYTVGKPDSVGVRAKVFGTKAYSTSFTFSEQDGILNVRCSCPYEWGYCKHAVALGLKYSSELYGRQGGLASDHSEPAEGVLMRKSGLLDSTDLDMDMFFVDVLKSIKTKREEDPKKEYETAPVGNFFTGTYGSSRFEEKYSLVLSRGYHTGDLRFEITDGKANAYHYGIPYSEILRKEEGNLNEDQKELLEYLDGGRRKGAIDAGTVLELTKKASIGMYWGRKAKSNALRFSEMRPEIKAKIFFKQSMSGAQQGGDLFADNVTLALEGNLGDERSVKMFSSDNWLITIEDNQINMYPSTPLLSGILARMFMGMYEDRMQKGVRRSRWSTRLGEEEIINCKELIRDAGAIFALEHEFSKDLTMHKWENVKPVIVVDFDAQEAKLKVVAMMDYGFEKVDIGTACFRSVKNERTSFQRRFNPSGEKYLIRISKEVIDYALIDAKTELEMFGKLCSDNRFGFSKTLTCKKQGSRQVTSYLENNWPFLKKAGYPIEFVRDEIECATENFKADINVDFNTENDLLAFDFECYCGEDKIGLEDLRKYVEGEGAFLKTGDGRLLKVANREELEKFIHMLESFHKKEGQRFEGKAYHAPELGNVIAESNYYNTRVSEGFRSFMHEAQEGKPVENVKIPEKMGAVLRQYQKEGINWFYFLRKYRFGGILADDMGLGKTLQALLLIDMNREAGKPTIVVCPKTLLFNWQDEATKFFPKLKTLVVDGAPREREGKIKHAAEYDLVVTSFSALKKDADIYAAVALKFNYCIVDEAQYIKNQGTLSAKAVKKIDADYRIAMTGTPLENSISEIWSIFDFVMPGFLGNYSSFKARFENPIMKQSDAEALADLRGKISCFMLRRSKSAVLKELPPKVEQIAHCQLGDHQNILYQEILANTKKEIFDTVKEKGFAKSQIHILAALMKLRQVCNHPALLLKDVNYRKYESAKLDLFMELVDEVMASNRKVLVFSQFTSMLDILAKEMKAKKIEFNYLSGKTHNRKELVDDFNINPDKKVFLISLKAGGTGLNLVSADNVIIFDPWWNPSVENQAIDRAHRIGQKNSVNVYKLVTKGTIEEKILKLQEKKKFLFDNLVDESNDLFKKLTWDEVRELFD</sequence>
<dbReference type="InterPro" id="IPR007527">
    <property type="entry name" value="Znf_SWIM"/>
</dbReference>
<reference evidence="6 7" key="1">
    <citation type="journal article" date="2015" name="Nature">
        <title>rRNA introns, odd ribosomes, and small enigmatic genomes across a large radiation of phyla.</title>
        <authorList>
            <person name="Brown C.T."/>
            <person name="Hug L.A."/>
            <person name="Thomas B.C."/>
            <person name="Sharon I."/>
            <person name="Castelle C.J."/>
            <person name="Singh A."/>
            <person name="Wilkins M.J."/>
            <person name="Williams K.H."/>
            <person name="Banfield J.F."/>
        </authorList>
    </citation>
    <scope>NUCLEOTIDE SEQUENCE [LARGE SCALE GENOMIC DNA]</scope>
</reference>
<keyword evidence="2" id="KW-0863">Zinc-finger</keyword>
<evidence type="ECO:0000259" key="5">
    <source>
        <dbReference type="PROSITE" id="PS51194"/>
    </source>
</evidence>
<evidence type="ECO:0000256" key="2">
    <source>
        <dbReference type="PROSITE-ProRule" id="PRU00325"/>
    </source>
</evidence>
<feature type="domain" description="SWIM-type" evidence="3">
    <location>
        <begin position="62"/>
        <end position="99"/>
    </location>
</feature>
<dbReference type="Pfam" id="PF00176">
    <property type="entry name" value="SNF2-rel_dom"/>
    <property type="match status" value="1"/>
</dbReference>
<dbReference type="Pfam" id="PF00271">
    <property type="entry name" value="Helicase_C"/>
    <property type="match status" value="1"/>
</dbReference>
<feature type="domain" description="Helicase C-terminal" evidence="5">
    <location>
        <begin position="974"/>
        <end position="1130"/>
    </location>
</feature>
<dbReference type="CDD" id="cd18012">
    <property type="entry name" value="DEXQc_arch_SWI2_SNF2"/>
    <property type="match status" value="1"/>
</dbReference>
<dbReference type="PATRIC" id="fig|1619005.3.peg.938"/>
<dbReference type="GO" id="GO:0016787">
    <property type="term" value="F:hydrolase activity"/>
    <property type="evidence" value="ECO:0007669"/>
    <property type="project" value="UniProtKB-KW"/>
</dbReference>
<accession>A0A0G1U5D3</accession>
<gene>
    <name evidence="6" type="ORF">UY19_C0017G0020</name>
</gene>
<keyword evidence="2" id="KW-0479">Metal-binding</keyword>
<dbReference type="InterPro" id="IPR027417">
    <property type="entry name" value="P-loop_NTPase"/>
</dbReference>
<dbReference type="GO" id="GO:0005524">
    <property type="term" value="F:ATP binding"/>
    <property type="evidence" value="ECO:0007669"/>
    <property type="project" value="InterPro"/>
</dbReference>
<dbReference type="InterPro" id="IPR038718">
    <property type="entry name" value="SNF2-like_sf"/>
</dbReference>
<evidence type="ECO:0000313" key="7">
    <source>
        <dbReference type="Proteomes" id="UP000033882"/>
    </source>
</evidence>
<keyword evidence="2" id="KW-0862">Zinc</keyword>
<dbReference type="SUPFAM" id="SSF52540">
    <property type="entry name" value="P-loop containing nucleoside triphosphate hydrolases"/>
    <property type="match status" value="2"/>
</dbReference>
<evidence type="ECO:0000259" key="3">
    <source>
        <dbReference type="PROSITE" id="PS50966"/>
    </source>
</evidence>
<dbReference type="PANTHER" id="PTHR10799">
    <property type="entry name" value="SNF2/RAD54 HELICASE FAMILY"/>
    <property type="match status" value="1"/>
</dbReference>
<organism evidence="6 7">
    <name type="scientific">Candidatus Wolfebacteria bacterium GW2011_GWA2_47_9b</name>
    <dbReference type="NCBI Taxonomy" id="1619005"/>
    <lineage>
        <taxon>Bacteria</taxon>
        <taxon>Candidatus Wolfeibacteriota</taxon>
    </lineage>
</organism>